<dbReference type="CDD" id="cd02165">
    <property type="entry name" value="NMNAT"/>
    <property type="match status" value="1"/>
</dbReference>
<dbReference type="InterPro" id="IPR014729">
    <property type="entry name" value="Rossmann-like_a/b/a_fold"/>
</dbReference>
<evidence type="ECO:0000256" key="7">
    <source>
        <dbReference type="ARBA" id="ARBA00022840"/>
    </source>
</evidence>
<comment type="similarity">
    <text evidence="10">Belongs to the NadD family.</text>
</comment>
<keyword evidence="4 10" id="KW-0808">Transferase</keyword>
<evidence type="ECO:0000256" key="10">
    <source>
        <dbReference type="HAMAP-Rule" id="MF_00244"/>
    </source>
</evidence>
<evidence type="ECO:0000256" key="9">
    <source>
        <dbReference type="ARBA" id="ARBA00048721"/>
    </source>
</evidence>
<keyword evidence="8 10" id="KW-0520">NAD</keyword>
<keyword evidence="6 10" id="KW-0547">Nucleotide-binding</keyword>
<dbReference type="Proteomes" id="UP000654345">
    <property type="component" value="Unassembled WGS sequence"/>
</dbReference>
<evidence type="ECO:0000256" key="5">
    <source>
        <dbReference type="ARBA" id="ARBA00022695"/>
    </source>
</evidence>
<comment type="catalytic activity">
    <reaction evidence="9 10">
        <text>nicotinate beta-D-ribonucleotide + ATP + H(+) = deamido-NAD(+) + diphosphate</text>
        <dbReference type="Rhea" id="RHEA:22860"/>
        <dbReference type="ChEBI" id="CHEBI:15378"/>
        <dbReference type="ChEBI" id="CHEBI:30616"/>
        <dbReference type="ChEBI" id="CHEBI:33019"/>
        <dbReference type="ChEBI" id="CHEBI:57502"/>
        <dbReference type="ChEBI" id="CHEBI:58437"/>
        <dbReference type="EC" id="2.7.7.18"/>
    </reaction>
</comment>
<keyword evidence="13" id="KW-1185">Reference proteome</keyword>
<evidence type="ECO:0000256" key="2">
    <source>
        <dbReference type="ARBA" id="ARBA00005019"/>
    </source>
</evidence>
<dbReference type="Pfam" id="PF01467">
    <property type="entry name" value="CTP_transf_like"/>
    <property type="match status" value="1"/>
</dbReference>
<dbReference type="NCBIfam" id="TIGR00125">
    <property type="entry name" value="cyt_tran_rel"/>
    <property type="match status" value="1"/>
</dbReference>
<dbReference type="NCBIfam" id="NF000840">
    <property type="entry name" value="PRK00071.1-3"/>
    <property type="match status" value="1"/>
</dbReference>
<comment type="pathway">
    <text evidence="2 10">Cofactor biosynthesis; NAD(+) biosynthesis; deamido-NAD(+) from nicotinate D-ribonucleotide: step 1/1.</text>
</comment>
<dbReference type="PANTHER" id="PTHR39321">
    <property type="entry name" value="NICOTINATE-NUCLEOTIDE ADENYLYLTRANSFERASE-RELATED"/>
    <property type="match status" value="1"/>
</dbReference>
<evidence type="ECO:0000256" key="8">
    <source>
        <dbReference type="ARBA" id="ARBA00023027"/>
    </source>
</evidence>
<gene>
    <name evidence="10 12" type="primary">nadD</name>
    <name evidence="12" type="ORF">KSB_31860</name>
</gene>
<reference evidence="12 13" key="1">
    <citation type="journal article" date="2021" name="Int. J. Syst. Evol. Microbiol.">
        <title>Reticulibacter mediterranei gen. nov., sp. nov., within the new family Reticulibacteraceae fam. nov., and Ktedonospora formicarum gen. nov., sp. nov., Ktedonobacter robiniae sp. nov., Dictyobacter formicarum sp. nov. and Dictyobacter arantiisoli sp. nov., belonging to the class Ktedonobacteria.</title>
        <authorList>
            <person name="Yabe S."/>
            <person name="Zheng Y."/>
            <person name="Wang C.M."/>
            <person name="Sakai Y."/>
            <person name="Abe K."/>
            <person name="Yokota A."/>
            <person name="Donadio S."/>
            <person name="Cavaletti L."/>
            <person name="Monciardini P."/>
        </authorList>
    </citation>
    <scope>NUCLEOTIDE SEQUENCE [LARGE SCALE GENOMIC DNA]</scope>
    <source>
        <strain evidence="12 13">SOSP1-30</strain>
    </source>
</reference>
<dbReference type="HAMAP" id="MF_00244">
    <property type="entry name" value="NaMN_adenylyltr"/>
    <property type="match status" value="1"/>
</dbReference>
<evidence type="ECO:0000313" key="13">
    <source>
        <dbReference type="Proteomes" id="UP000654345"/>
    </source>
</evidence>
<dbReference type="EC" id="2.7.7.18" evidence="10"/>
<name>A0ABQ3UPN3_9CHLR</name>
<dbReference type="EMBL" id="BNJG01000001">
    <property type="protein sequence ID" value="GHO54711.1"/>
    <property type="molecule type" value="Genomic_DNA"/>
</dbReference>
<evidence type="ECO:0000256" key="6">
    <source>
        <dbReference type="ARBA" id="ARBA00022741"/>
    </source>
</evidence>
<dbReference type="PANTHER" id="PTHR39321:SF3">
    <property type="entry name" value="PHOSPHOPANTETHEINE ADENYLYLTRANSFERASE"/>
    <property type="match status" value="1"/>
</dbReference>
<feature type="domain" description="Cytidyltransferase-like" evidence="11">
    <location>
        <begin position="18"/>
        <end position="203"/>
    </location>
</feature>
<evidence type="ECO:0000313" key="12">
    <source>
        <dbReference type="EMBL" id="GHO54711.1"/>
    </source>
</evidence>
<keyword evidence="5 10" id="KW-0548">Nucleotidyltransferase</keyword>
<comment type="caution">
    <text evidence="12">The sequence shown here is derived from an EMBL/GenBank/DDBJ whole genome shotgun (WGS) entry which is preliminary data.</text>
</comment>
<proteinExistence type="inferred from homology"/>
<evidence type="ECO:0000256" key="3">
    <source>
        <dbReference type="ARBA" id="ARBA00022642"/>
    </source>
</evidence>
<keyword evidence="3 10" id="KW-0662">Pyridine nucleotide biosynthesis</keyword>
<protein>
    <recommendedName>
        <fullName evidence="10">Probable nicotinate-nucleotide adenylyltransferase</fullName>
        <ecNumber evidence="10">2.7.7.18</ecNumber>
    </recommendedName>
    <alternativeName>
        <fullName evidence="10">Deamido-NAD(+) diphosphorylase</fullName>
    </alternativeName>
    <alternativeName>
        <fullName evidence="10">Deamido-NAD(+) pyrophosphorylase</fullName>
    </alternativeName>
    <alternativeName>
        <fullName evidence="10">Nicotinate mononucleotide adenylyltransferase</fullName>
        <shortName evidence="10">NaMN adenylyltransferase</shortName>
    </alternativeName>
</protein>
<accession>A0ABQ3UPN3</accession>
<dbReference type="NCBIfam" id="TIGR00482">
    <property type="entry name" value="nicotinate (nicotinamide) nucleotide adenylyltransferase"/>
    <property type="match status" value="1"/>
</dbReference>
<dbReference type="Gene3D" id="3.40.50.620">
    <property type="entry name" value="HUPs"/>
    <property type="match status" value="1"/>
</dbReference>
<organism evidence="12 13">
    <name type="scientific">Ktedonobacter robiniae</name>
    <dbReference type="NCBI Taxonomy" id="2778365"/>
    <lineage>
        <taxon>Bacteria</taxon>
        <taxon>Bacillati</taxon>
        <taxon>Chloroflexota</taxon>
        <taxon>Ktedonobacteria</taxon>
        <taxon>Ktedonobacterales</taxon>
        <taxon>Ktedonobacteraceae</taxon>
        <taxon>Ktedonobacter</taxon>
    </lineage>
</organism>
<evidence type="ECO:0000259" key="11">
    <source>
        <dbReference type="Pfam" id="PF01467"/>
    </source>
</evidence>
<keyword evidence="7 10" id="KW-0067">ATP-binding</keyword>
<dbReference type="InterPro" id="IPR004821">
    <property type="entry name" value="Cyt_trans-like"/>
</dbReference>
<dbReference type="SUPFAM" id="SSF52374">
    <property type="entry name" value="Nucleotidylyl transferase"/>
    <property type="match status" value="1"/>
</dbReference>
<comment type="function">
    <text evidence="1 10">Catalyzes the reversible adenylation of nicotinate mononucleotide (NaMN) to nicotinic acid adenine dinucleotide (NaAD).</text>
</comment>
<dbReference type="InterPro" id="IPR005248">
    <property type="entry name" value="NadD/NMNAT"/>
</dbReference>
<dbReference type="GO" id="GO:0016779">
    <property type="term" value="F:nucleotidyltransferase activity"/>
    <property type="evidence" value="ECO:0007669"/>
    <property type="project" value="UniProtKB-KW"/>
</dbReference>
<evidence type="ECO:0000256" key="4">
    <source>
        <dbReference type="ARBA" id="ARBA00022679"/>
    </source>
</evidence>
<evidence type="ECO:0000256" key="1">
    <source>
        <dbReference type="ARBA" id="ARBA00002324"/>
    </source>
</evidence>
<sequence length="229" mass="25994">MEEQQRSQQAQLVEHIGIMGGTFDPIHNAHLAVAEEVRVALNLSYILFIPTGQPPHKRTHHLTPSQHRLAMVERAIASNPFFACSRIEVDWSGPSYTTDTLKRLREELGSRACLYFIIGWDSLLDLHKWHDPEGILAQLTALVAVGRPGYSASGALGNPFDQDNLDNTEYNTKLEERLPGITQRLRLVQAPMLEISSTDLRQRVAQGRPIRYQMPDAVTEYIHEHHLYQ</sequence>